<dbReference type="PANTHER" id="PTHR40765">
    <property type="entry name" value="ESX-2 SECRETION SYSTEM ATPASE ECCB2"/>
    <property type="match status" value="1"/>
</dbReference>
<dbReference type="InterPro" id="IPR044857">
    <property type="entry name" value="T7SS_EccB_R1"/>
</dbReference>
<proteinExistence type="predicted"/>
<evidence type="ECO:0000313" key="2">
    <source>
        <dbReference type="EMBL" id="MBS2965327.1"/>
    </source>
</evidence>
<reference evidence="2" key="1">
    <citation type="submission" date="2021-04" db="EMBL/GenBank/DDBJ databases">
        <title>Genome based classification of Actinospica acidithermotolerans sp. nov., an actinobacterium isolated from an Indonesian hot spring.</title>
        <authorList>
            <person name="Kusuma A.B."/>
            <person name="Putra K.E."/>
            <person name="Nafisah S."/>
            <person name="Loh J."/>
            <person name="Nouioui I."/>
            <person name="Goodfellow M."/>
        </authorList>
    </citation>
    <scope>NUCLEOTIDE SEQUENCE</scope>
    <source>
        <strain evidence="2">DSM 45618</strain>
    </source>
</reference>
<keyword evidence="1" id="KW-0472">Membrane</keyword>
<dbReference type="AlphaFoldDB" id="A0A8J7WSS2"/>
<keyword evidence="1" id="KW-0812">Transmembrane</keyword>
<dbReference type="EMBL" id="JAGSXH010000078">
    <property type="protein sequence ID" value="MBS2965327.1"/>
    <property type="molecule type" value="Genomic_DNA"/>
</dbReference>
<name>A0A8J7WSS2_9ACTN</name>
<keyword evidence="1" id="KW-1133">Transmembrane helix</keyword>
<dbReference type="PANTHER" id="PTHR40765:SF2">
    <property type="entry name" value="ESX-2 SECRETION SYSTEM ATPASE ECCB2"/>
    <property type="match status" value="1"/>
</dbReference>
<protein>
    <submittedName>
        <fullName evidence="2">Type VII secretion protein EccB</fullName>
    </submittedName>
</protein>
<dbReference type="NCBIfam" id="TIGR03919">
    <property type="entry name" value="T7SS_EccB"/>
    <property type="match status" value="1"/>
</dbReference>
<accession>A0A8J7WSS2</accession>
<comment type="caution">
    <text evidence="2">The sequence shown here is derived from an EMBL/GenBank/DDBJ whole genome shotgun (WGS) entry which is preliminary data.</text>
</comment>
<dbReference type="RefSeq" id="WP_211469684.1">
    <property type="nucleotide sequence ID" value="NZ_JAGSXH010000078.1"/>
</dbReference>
<evidence type="ECO:0000256" key="1">
    <source>
        <dbReference type="SAM" id="Phobius"/>
    </source>
</evidence>
<dbReference type="InterPro" id="IPR007795">
    <property type="entry name" value="T7SS_EccB"/>
</dbReference>
<keyword evidence="3" id="KW-1185">Reference proteome</keyword>
<gene>
    <name evidence="2" type="primary">eccB</name>
    <name evidence="2" type="ORF">KGA66_19915</name>
</gene>
<dbReference type="Pfam" id="PF05108">
    <property type="entry name" value="T7SS_ESX1_EccB"/>
    <property type="match status" value="1"/>
</dbReference>
<dbReference type="Proteomes" id="UP000677913">
    <property type="component" value="Unassembled WGS sequence"/>
</dbReference>
<dbReference type="Gene3D" id="3.30.2390.20">
    <property type="entry name" value="Type VII secretion system EccB, repeat 1 domain"/>
    <property type="match status" value="1"/>
</dbReference>
<dbReference type="GO" id="GO:0005576">
    <property type="term" value="C:extracellular region"/>
    <property type="evidence" value="ECO:0007669"/>
    <property type="project" value="TreeGrafter"/>
</dbReference>
<feature type="transmembrane region" description="Helical" evidence="1">
    <location>
        <begin position="41"/>
        <end position="61"/>
    </location>
</feature>
<organism evidence="2 3">
    <name type="scientific">Actinocrinis puniceicyclus</name>
    <dbReference type="NCBI Taxonomy" id="977794"/>
    <lineage>
        <taxon>Bacteria</taxon>
        <taxon>Bacillati</taxon>
        <taxon>Actinomycetota</taxon>
        <taxon>Actinomycetes</taxon>
        <taxon>Catenulisporales</taxon>
        <taxon>Actinospicaceae</taxon>
        <taxon>Actinocrinis</taxon>
    </lineage>
</organism>
<sequence>MATRKDQLDAFVFARRRMVSNLVAPSPTGSDESAPRPIKTFVTSAILSAIAVAGVAVLGVFKPSAPSGWESGLAVDSSSGAAYVYSPQDKELHPLLNITSARLLLGDKFKKFDVPDNVINGSDVVMGAPIGIPGAPQDVPTAGNVDLTQWTLCLDSANHGDQTQSHGKTILEVGYTAGKDSTASQYTAFVVHDPQNRNYLVTGDYAYPIQDNGVLNPLTSVFVGPDKAEGPWVSNAWLKAFRPGTPLQLPTVQGLGEPLGSLPNPQPGHHIGDYGTLPGANGQQVGYIETAGGLVEVNYFVYTLYKAGPAGSDSHARQIQLNESEIVKAAPKDELTSPTSLLNAGSDWPQNMVTTLDADGKTPGFGVLCVNFSASTSAGAFDGDLPHLTLLYGDQLPQSLPNGVTVQGTGQDVADYVLVKAGHAALAQDVSGGNNKNSGPEYLVTETGIRYLMTSSAKLPGAGADAQPVSAAHMLQYDKVQVTPVPSNWIRLVRPGADLNPTDAGKSPPLAAD</sequence>
<evidence type="ECO:0000313" key="3">
    <source>
        <dbReference type="Proteomes" id="UP000677913"/>
    </source>
</evidence>